<keyword evidence="3" id="KW-1185">Reference proteome</keyword>
<feature type="transmembrane region" description="Helical" evidence="1">
    <location>
        <begin position="33"/>
        <end position="53"/>
    </location>
</feature>
<dbReference type="EMBL" id="CP061038">
    <property type="protein sequence ID" value="QNQ09901.1"/>
    <property type="molecule type" value="Genomic_DNA"/>
</dbReference>
<name>A0A7H0LJP8_9SPHN</name>
<keyword evidence="1" id="KW-1133">Transmembrane helix</keyword>
<feature type="transmembrane region" description="Helical" evidence="1">
    <location>
        <begin position="60"/>
        <end position="82"/>
    </location>
</feature>
<evidence type="ECO:0000256" key="1">
    <source>
        <dbReference type="SAM" id="Phobius"/>
    </source>
</evidence>
<dbReference type="Proteomes" id="UP000516148">
    <property type="component" value="Chromosome"/>
</dbReference>
<dbReference type="AlphaFoldDB" id="A0A7H0LJP8"/>
<sequence length="132" mass="13967">MKAILGGAIGVLVGLFSLYVALAMTGAGHGWVTPFFFSLACPILFPLAAVRLARADRGEVGMSVAIVILAVVLDLLLLNATISEGVGYMHRVGGIAWLWLSLWALWQVVALATLVLQGMAMRRRDDAMTGAA</sequence>
<evidence type="ECO:0000313" key="2">
    <source>
        <dbReference type="EMBL" id="QNQ09901.1"/>
    </source>
</evidence>
<dbReference type="RefSeq" id="WP_187762210.1">
    <property type="nucleotide sequence ID" value="NZ_CP061038.1"/>
</dbReference>
<feature type="transmembrane region" description="Helical" evidence="1">
    <location>
        <begin position="94"/>
        <end position="116"/>
    </location>
</feature>
<gene>
    <name evidence="2" type="ORF">H3Z74_01185</name>
</gene>
<keyword evidence="1" id="KW-0812">Transmembrane</keyword>
<protein>
    <submittedName>
        <fullName evidence="2">Uncharacterized protein</fullName>
    </submittedName>
</protein>
<proteinExistence type="predicted"/>
<keyword evidence="1" id="KW-0472">Membrane</keyword>
<evidence type="ECO:0000313" key="3">
    <source>
        <dbReference type="Proteomes" id="UP000516148"/>
    </source>
</evidence>
<accession>A0A7H0LJP8</accession>
<dbReference type="KEGG" id="spap:H3Z74_01185"/>
<reference evidence="2 3" key="1">
    <citation type="submission" date="2020-09" db="EMBL/GenBank/DDBJ databases">
        <title>Sphingomonas sp., a new species isolated from pork steak.</title>
        <authorList>
            <person name="Heidler von Heilborn D."/>
        </authorList>
    </citation>
    <scope>NUCLEOTIDE SEQUENCE [LARGE SCALE GENOMIC DNA]</scope>
    <source>
        <strain evidence="3">S8-3T</strain>
    </source>
</reference>
<organism evidence="2 3">
    <name type="scientific">Sphingomonas alpina</name>
    <dbReference type="NCBI Taxonomy" id="653931"/>
    <lineage>
        <taxon>Bacteria</taxon>
        <taxon>Pseudomonadati</taxon>
        <taxon>Pseudomonadota</taxon>
        <taxon>Alphaproteobacteria</taxon>
        <taxon>Sphingomonadales</taxon>
        <taxon>Sphingomonadaceae</taxon>
        <taxon>Sphingomonas</taxon>
    </lineage>
</organism>